<dbReference type="EMBL" id="JBHTLY010000004">
    <property type="protein sequence ID" value="MFD1202387.1"/>
    <property type="molecule type" value="Genomic_DNA"/>
</dbReference>
<evidence type="ECO:0000259" key="5">
    <source>
        <dbReference type="Pfam" id="PF25390"/>
    </source>
</evidence>
<dbReference type="Pfam" id="PF00415">
    <property type="entry name" value="RCC1"/>
    <property type="match status" value="2"/>
</dbReference>
<keyword evidence="3" id="KW-1133">Transmembrane helix</keyword>
<gene>
    <name evidence="6" type="ORF">ACFQ3U_10830</name>
</gene>
<keyword evidence="3" id="KW-0472">Membrane</keyword>
<dbReference type="PROSITE" id="PS50012">
    <property type="entry name" value="RCC1_3"/>
    <property type="match status" value="6"/>
</dbReference>
<evidence type="ECO:0000256" key="3">
    <source>
        <dbReference type="SAM" id="Phobius"/>
    </source>
</evidence>
<evidence type="ECO:0000256" key="2">
    <source>
        <dbReference type="SAM" id="MobiDB-lite"/>
    </source>
</evidence>
<keyword evidence="1" id="KW-0677">Repeat</keyword>
<evidence type="ECO:0000313" key="6">
    <source>
        <dbReference type="EMBL" id="MFD1202387.1"/>
    </source>
</evidence>
<dbReference type="PROSITE" id="PS00626">
    <property type="entry name" value="RCC1_2"/>
    <property type="match status" value="2"/>
</dbReference>
<comment type="caution">
    <text evidence="6">The sequence shown here is derived from an EMBL/GenBank/DDBJ whole genome shotgun (WGS) entry which is preliminary data.</text>
</comment>
<evidence type="ECO:0000313" key="7">
    <source>
        <dbReference type="Proteomes" id="UP001597181"/>
    </source>
</evidence>
<dbReference type="Gene3D" id="2.130.10.30">
    <property type="entry name" value="Regulator of chromosome condensation 1/beta-lactamase-inhibitor protein II"/>
    <property type="match status" value="3"/>
</dbReference>
<reference evidence="7" key="1">
    <citation type="journal article" date="2019" name="Int. J. Syst. Evol. Microbiol.">
        <title>The Global Catalogue of Microorganisms (GCM) 10K type strain sequencing project: providing services to taxonomists for standard genome sequencing and annotation.</title>
        <authorList>
            <consortium name="The Broad Institute Genomics Platform"/>
            <consortium name="The Broad Institute Genome Sequencing Center for Infectious Disease"/>
            <person name="Wu L."/>
            <person name="Ma J."/>
        </authorList>
    </citation>
    <scope>NUCLEOTIDE SEQUENCE [LARGE SCALE GENOMIC DNA]</scope>
    <source>
        <strain evidence="7">CCUG 50213</strain>
    </source>
</reference>
<dbReference type="PANTHER" id="PTHR22870:SF408">
    <property type="entry name" value="OS09G0560450 PROTEIN"/>
    <property type="match status" value="1"/>
</dbReference>
<dbReference type="Pfam" id="PF25390">
    <property type="entry name" value="WD40_RLD"/>
    <property type="match status" value="1"/>
</dbReference>
<dbReference type="InterPro" id="IPR000408">
    <property type="entry name" value="Reg_chr_condens"/>
</dbReference>
<dbReference type="InterPro" id="IPR058923">
    <property type="entry name" value="RCC1-like_dom"/>
</dbReference>
<feature type="transmembrane region" description="Helical" evidence="3">
    <location>
        <begin position="632"/>
        <end position="651"/>
    </location>
</feature>
<dbReference type="SUPFAM" id="SSF50985">
    <property type="entry name" value="RCC1/BLIP-II"/>
    <property type="match status" value="2"/>
</dbReference>
<keyword evidence="4" id="KW-0732">Signal</keyword>
<keyword evidence="3" id="KW-0812">Transmembrane</keyword>
<accession>A0ABW3TPK9</accession>
<sequence length="659" mass="66087">MNKLYVRNGAIGAMTALLLVAAPSIAHANPAPGSGPVAGGTTVTLPAPEGVTFTELYAGGFHTMATGSDGNTYAWGWNEEGQLGIGDNSTANRVKLLPVPVAQPDGVKFTDIQLGGYHSLALGDDGNLYSWGQNDKGQLGTGGTASVNVPTKLAVPGNPSFTDISGGEYYSLALTDEGVAYGWGFNRTGQTGTGDAAQTVEVPTEVDTPEGVKFTQLSAGTHHSLGIASNGKAYGWGSNLGGALGNNSTVNSPTPVEVQLPLDVTFEMVDAGGQHSLALGSDGLVYAWGLSAMGQIGNGSQASSPVPVPVSLPAGKSIVAVAASGFHDTEDETRADDPAAGGYHSLAITEDGKTWAWGGNQNGQIGNGSVGGHVVSPVEVTLPAGVAFTSVAAGIFHSLALGSDGKSYGWGHNSFGQLALGGTTAVAVPTEMRIAPTVTGISFDGIAGTDLAQAEGGSWTVVTPAHAAGPVDVTVEWEQFGVAQEPVVYEGGFTYIADATVGVSDPTDAQVVEGATATFSVTVTGAPASLAQWIVSTDGGKTFEPIDPAWAVSVSGNVSTLAFPAELAHSGYLFSAMVWPEGSGPMMSGQAKLTVTPKDSGGEGPGTPGTKPPVTTPPGGGGLPATGTQAGWGAAALAVSLIALGAAGFGIRRVTRREA</sequence>
<feature type="chain" id="PRO_5045103997" evidence="4">
    <location>
        <begin position="29"/>
        <end position="659"/>
    </location>
</feature>
<dbReference type="Proteomes" id="UP001597181">
    <property type="component" value="Unassembled WGS sequence"/>
</dbReference>
<name>A0ABW3TPK9_9MICO</name>
<feature type="region of interest" description="Disordered" evidence="2">
    <location>
        <begin position="587"/>
        <end position="627"/>
    </location>
</feature>
<dbReference type="InterPro" id="IPR051210">
    <property type="entry name" value="Ub_ligase/GEF_domain"/>
</dbReference>
<organism evidence="6 7">
    <name type="scientific">Leucobacter albus</name>
    <dbReference type="NCBI Taxonomy" id="272210"/>
    <lineage>
        <taxon>Bacteria</taxon>
        <taxon>Bacillati</taxon>
        <taxon>Actinomycetota</taxon>
        <taxon>Actinomycetes</taxon>
        <taxon>Micrococcales</taxon>
        <taxon>Microbacteriaceae</taxon>
        <taxon>Leucobacter</taxon>
    </lineage>
</organism>
<keyword evidence="7" id="KW-1185">Reference proteome</keyword>
<proteinExistence type="predicted"/>
<feature type="signal peptide" evidence="4">
    <location>
        <begin position="1"/>
        <end position="28"/>
    </location>
</feature>
<evidence type="ECO:0000256" key="4">
    <source>
        <dbReference type="SAM" id="SignalP"/>
    </source>
</evidence>
<protein>
    <submittedName>
        <fullName evidence="6">RCC1 domain-containing protein</fullName>
    </submittedName>
</protein>
<dbReference type="PANTHER" id="PTHR22870">
    <property type="entry name" value="REGULATOR OF CHROMOSOME CONDENSATION"/>
    <property type="match status" value="1"/>
</dbReference>
<feature type="domain" description="RCC1-like" evidence="5">
    <location>
        <begin position="50"/>
        <end position="327"/>
    </location>
</feature>
<dbReference type="InterPro" id="IPR009091">
    <property type="entry name" value="RCC1/BLIP-II"/>
</dbReference>
<dbReference type="PRINTS" id="PR00633">
    <property type="entry name" value="RCCNDNSATION"/>
</dbReference>
<dbReference type="RefSeq" id="WP_343960884.1">
    <property type="nucleotide sequence ID" value="NZ_BAAAKZ010000010.1"/>
</dbReference>
<evidence type="ECO:0000256" key="1">
    <source>
        <dbReference type="ARBA" id="ARBA00022737"/>
    </source>
</evidence>